<feature type="transmembrane region" description="Helical" evidence="1">
    <location>
        <begin position="6"/>
        <end position="26"/>
    </location>
</feature>
<keyword evidence="1" id="KW-0812">Transmembrane</keyword>
<reference evidence="4" key="1">
    <citation type="submission" date="2015-01" db="EMBL/GenBank/DDBJ databases">
        <title>Flavisolibacter sp./LCS9/ whole genome sequencing.</title>
        <authorList>
            <person name="Kim M.K."/>
            <person name="Srinivasan S."/>
            <person name="Lee J.-J."/>
        </authorList>
    </citation>
    <scope>NUCLEOTIDE SEQUENCE [LARGE SCALE GENOMIC DNA]</scope>
    <source>
        <strain evidence="4">LCS9</strain>
    </source>
</reference>
<dbReference type="NCBIfam" id="NF047864">
    <property type="entry name" value="CBU_0592_membra"/>
    <property type="match status" value="1"/>
</dbReference>
<name>A0A172TZA7_9BACT</name>
<dbReference type="RefSeq" id="WP_066406445.1">
    <property type="nucleotide sequence ID" value="NZ_CP011390.1"/>
</dbReference>
<sequence length="77" mass="8583">MSTSDLVSTIGVTMILIAYFCSTFRWMSAHGRLFFFLNAFGSTLTCLGSFLISYWPFVALEGTWTIVSLIGFIKAPK</sequence>
<gene>
    <name evidence="3" type="ORF">SY85_18620</name>
</gene>
<dbReference type="EMBL" id="CP011390">
    <property type="protein sequence ID" value="ANE52204.1"/>
    <property type="molecule type" value="Genomic_DNA"/>
</dbReference>
<keyword evidence="4" id="KW-1185">Reference proteome</keyword>
<dbReference type="InterPro" id="IPR058058">
    <property type="entry name" value="CBU_0592-like"/>
</dbReference>
<evidence type="ECO:0000259" key="2">
    <source>
        <dbReference type="Pfam" id="PF26604"/>
    </source>
</evidence>
<dbReference type="Proteomes" id="UP000077177">
    <property type="component" value="Chromosome"/>
</dbReference>
<accession>A0A172TZA7</accession>
<evidence type="ECO:0000313" key="3">
    <source>
        <dbReference type="EMBL" id="ANE52204.1"/>
    </source>
</evidence>
<keyword evidence="1" id="KW-0472">Membrane</keyword>
<dbReference type="KEGG" id="fla:SY85_18620"/>
<organism evidence="3 4">
    <name type="scientific">Flavisolibacter tropicus</name>
    <dbReference type="NCBI Taxonomy" id="1492898"/>
    <lineage>
        <taxon>Bacteria</taxon>
        <taxon>Pseudomonadati</taxon>
        <taxon>Bacteroidota</taxon>
        <taxon>Chitinophagia</taxon>
        <taxon>Chitinophagales</taxon>
        <taxon>Chitinophagaceae</taxon>
        <taxon>Flavisolibacter</taxon>
    </lineage>
</organism>
<evidence type="ECO:0000256" key="1">
    <source>
        <dbReference type="SAM" id="Phobius"/>
    </source>
</evidence>
<dbReference type="OrthoDB" id="798534at2"/>
<evidence type="ECO:0000313" key="4">
    <source>
        <dbReference type="Proteomes" id="UP000077177"/>
    </source>
</evidence>
<feature type="domain" description="CBU-0592-like" evidence="2">
    <location>
        <begin position="5"/>
        <end position="75"/>
    </location>
</feature>
<protein>
    <recommendedName>
        <fullName evidence="2">CBU-0592-like domain-containing protein</fullName>
    </recommendedName>
</protein>
<proteinExistence type="predicted"/>
<dbReference type="Pfam" id="PF26604">
    <property type="entry name" value="CBU_0592"/>
    <property type="match status" value="1"/>
</dbReference>
<dbReference type="AlphaFoldDB" id="A0A172TZA7"/>
<keyword evidence="1" id="KW-1133">Transmembrane helix</keyword>
<dbReference type="STRING" id="1492898.SY85_18620"/>
<reference evidence="3 4" key="2">
    <citation type="journal article" date="2016" name="Int. J. Syst. Evol. Microbiol.">
        <title>Flavisolibacter tropicus sp. nov., isolated from tropical soil.</title>
        <authorList>
            <person name="Lee J.J."/>
            <person name="Kang M.S."/>
            <person name="Kim G.S."/>
            <person name="Lee C.S."/>
            <person name="Lim S."/>
            <person name="Lee J."/>
            <person name="Roh S.H."/>
            <person name="Kang H."/>
            <person name="Ha J.M."/>
            <person name="Bae S."/>
            <person name="Jung H.Y."/>
            <person name="Kim M.K."/>
        </authorList>
    </citation>
    <scope>NUCLEOTIDE SEQUENCE [LARGE SCALE GENOMIC DNA]</scope>
    <source>
        <strain evidence="3 4">LCS9</strain>
    </source>
</reference>